<dbReference type="GO" id="GO:0006508">
    <property type="term" value="P:proteolysis"/>
    <property type="evidence" value="ECO:0007669"/>
    <property type="project" value="UniProtKB-KW"/>
</dbReference>
<reference evidence="5 6" key="1">
    <citation type="journal article" date="2017" name="Front. Microbiol.">
        <title>Genomic Characterization of Dairy Associated Leuconostoc Species and Diversity of Leuconostocs in Undefined Mixed Mesophilic Starter Cultures.</title>
        <authorList>
            <person name="Frantzen C.A."/>
            <person name="Kot W."/>
            <person name="Pedersen T.B."/>
            <person name="Ardo Y.M."/>
            <person name="Broadbent J.R."/>
            <person name="Neve H."/>
            <person name="Hansen L.H."/>
            <person name="Dal Bello F."/>
            <person name="Ostlie H.M."/>
            <person name="Kleppen H.P."/>
            <person name="Vogensen F.K."/>
            <person name="Holo H."/>
        </authorList>
    </citation>
    <scope>NUCLEOTIDE SEQUENCE [LARGE SCALE GENOMIC DNA]</scope>
    <source>
        <strain evidence="5 6">LMGCF08</strain>
    </source>
</reference>
<dbReference type="InterPro" id="IPR051201">
    <property type="entry name" value="Chloro_Bact_Ser_Proteases"/>
</dbReference>
<dbReference type="InterPro" id="IPR001940">
    <property type="entry name" value="Peptidase_S1C"/>
</dbReference>
<keyword evidence="1 5" id="KW-0645">Protease</keyword>
<accession>A0A1X0VCB2</accession>
<dbReference type="Gene3D" id="2.40.10.120">
    <property type="match status" value="1"/>
</dbReference>
<dbReference type="Pfam" id="PF13365">
    <property type="entry name" value="Trypsin_2"/>
    <property type="match status" value="1"/>
</dbReference>
<organism evidence="5 6">
    <name type="scientific">Leuconostoc pseudomesenteroides</name>
    <dbReference type="NCBI Taxonomy" id="33968"/>
    <lineage>
        <taxon>Bacteria</taxon>
        <taxon>Bacillati</taxon>
        <taxon>Bacillota</taxon>
        <taxon>Bacilli</taxon>
        <taxon>Lactobacillales</taxon>
        <taxon>Lactobacillaceae</taxon>
        <taxon>Leuconostoc</taxon>
    </lineage>
</organism>
<gene>
    <name evidence="5" type="ORF">BMR96_07535</name>
</gene>
<dbReference type="eggNOG" id="COG0265">
    <property type="taxonomic scope" value="Bacteria"/>
</dbReference>
<dbReference type="PRINTS" id="PR00834">
    <property type="entry name" value="PROTEASES2C"/>
</dbReference>
<evidence type="ECO:0000256" key="4">
    <source>
        <dbReference type="SAM" id="SignalP"/>
    </source>
</evidence>
<dbReference type="AlphaFoldDB" id="A0A1X0VCB2"/>
<proteinExistence type="predicted"/>
<dbReference type="RefSeq" id="WP_080519489.1">
    <property type="nucleotide sequence ID" value="NZ_MPLS01000028.1"/>
</dbReference>
<evidence type="ECO:0000313" key="5">
    <source>
        <dbReference type="EMBL" id="ORI97353.1"/>
    </source>
</evidence>
<feature type="chain" id="PRO_5038477699" evidence="4">
    <location>
        <begin position="24"/>
        <end position="286"/>
    </location>
</feature>
<dbReference type="SUPFAM" id="SSF50494">
    <property type="entry name" value="Trypsin-like serine proteases"/>
    <property type="match status" value="1"/>
</dbReference>
<evidence type="ECO:0000256" key="2">
    <source>
        <dbReference type="ARBA" id="ARBA00022801"/>
    </source>
</evidence>
<dbReference type="PANTHER" id="PTHR43343">
    <property type="entry name" value="PEPTIDASE S12"/>
    <property type="match status" value="1"/>
</dbReference>
<comment type="caution">
    <text evidence="5">The sequence shown here is derived from an EMBL/GenBank/DDBJ whole genome shotgun (WGS) entry which is preliminary data.</text>
</comment>
<name>A0A1X0VCB2_LEUPS</name>
<protein>
    <submittedName>
        <fullName evidence="5">Serine protease</fullName>
    </submittedName>
</protein>
<evidence type="ECO:0000313" key="6">
    <source>
        <dbReference type="Proteomes" id="UP000192288"/>
    </source>
</evidence>
<dbReference type="STRING" id="33968.BMS77_08260"/>
<dbReference type="EMBL" id="MPLS01000028">
    <property type="protein sequence ID" value="ORI97353.1"/>
    <property type="molecule type" value="Genomic_DNA"/>
</dbReference>
<evidence type="ECO:0000256" key="3">
    <source>
        <dbReference type="ARBA" id="ARBA00022825"/>
    </source>
</evidence>
<keyword evidence="4" id="KW-0732">Signal</keyword>
<dbReference type="GO" id="GO:0004252">
    <property type="term" value="F:serine-type endopeptidase activity"/>
    <property type="evidence" value="ECO:0007669"/>
    <property type="project" value="InterPro"/>
</dbReference>
<evidence type="ECO:0000256" key="1">
    <source>
        <dbReference type="ARBA" id="ARBA00022670"/>
    </source>
</evidence>
<dbReference type="InterPro" id="IPR009003">
    <property type="entry name" value="Peptidase_S1_PA"/>
</dbReference>
<feature type="signal peptide" evidence="4">
    <location>
        <begin position="1"/>
        <end position="23"/>
    </location>
</feature>
<sequence>MKKYSLFVVAIVSALVASLTVYSGMQSNSWFQQTTKQSKTSNSAGTTTVATTAYTSSDTATTAYNKVKNAVVTVQNLQKAATLSDGWSSFFNQEEQSSSSELETASEGSGVVYKIADGYAYIITNNHVVADSDKLQLITASGKKVEATIVGTDTTKDLALLKAKATDIKVSASFGNSKSLLAGQQALAIGSPLGSDYATSLTSGIVSAPRRELTAEETGSSATTAIQTDTAINPGNSGGPLINLKGQVIGITSSKIVSSTDGTSVEGMGFAIPADIVQSFITKTEK</sequence>
<keyword evidence="3" id="KW-0720">Serine protease</keyword>
<dbReference type="PANTHER" id="PTHR43343:SF3">
    <property type="entry name" value="PROTEASE DO-LIKE 8, CHLOROPLASTIC"/>
    <property type="match status" value="1"/>
</dbReference>
<dbReference type="Proteomes" id="UP000192288">
    <property type="component" value="Unassembled WGS sequence"/>
</dbReference>
<keyword evidence="2" id="KW-0378">Hydrolase</keyword>